<keyword evidence="1" id="KW-0732">Signal</keyword>
<reference evidence="2" key="1">
    <citation type="submission" date="2021-01" db="EMBL/GenBank/DDBJ databases">
        <title>Description of Breznakiella homolactica.</title>
        <authorList>
            <person name="Song Y."/>
            <person name="Brune A."/>
        </authorList>
    </citation>
    <scope>NUCLEOTIDE SEQUENCE</scope>
    <source>
        <strain evidence="2">RmG30</strain>
    </source>
</reference>
<gene>
    <name evidence="2" type="ORF">JFL75_03470</name>
</gene>
<dbReference type="EMBL" id="CP067089">
    <property type="protein sequence ID" value="QQO09986.1"/>
    <property type="molecule type" value="Genomic_DNA"/>
</dbReference>
<evidence type="ECO:0000313" key="2">
    <source>
        <dbReference type="EMBL" id="QQO09986.1"/>
    </source>
</evidence>
<dbReference type="RefSeq" id="WP_215627290.1">
    <property type="nucleotide sequence ID" value="NZ_CP067089.2"/>
</dbReference>
<proteinExistence type="predicted"/>
<evidence type="ECO:0000256" key="1">
    <source>
        <dbReference type="SAM" id="SignalP"/>
    </source>
</evidence>
<sequence length="306" mass="34125">MKRTVLWAAVLLCAAGLNNLRAENAVESSTSLNLQASTRPEARLSLIQGFTFPILRGENPLFAGNNIAASATAEISPVSVNAVGRVSLTPVAFLQVNAGGRAGSGWNMPLGTGIGINRRTGQHDAETDGSAFNGLLWAAWAGTTLQFDLAAVIPGDWNHVVAMAYNEINYRGYSAAEKDEAWYFENDEGENMNGFTFYGSYVLGYQMPIFFNMAAFMAELHMSFYDTPGRDLWGDDLPRWVFSGLFNFKIIENLEAALIVQFRTMRNFTSETEDYEFYQDRRMVNSGSKYHLEFYRVALNVTYKIR</sequence>
<dbReference type="KEGG" id="bhc:JFL75_03470"/>
<name>A0A7T7XP97_9SPIR</name>
<organism evidence="2 3">
    <name type="scientific">Breznakiella homolactica</name>
    <dbReference type="NCBI Taxonomy" id="2798577"/>
    <lineage>
        <taxon>Bacteria</taxon>
        <taxon>Pseudomonadati</taxon>
        <taxon>Spirochaetota</taxon>
        <taxon>Spirochaetia</taxon>
        <taxon>Spirochaetales</taxon>
        <taxon>Breznakiellaceae</taxon>
        <taxon>Breznakiella</taxon>
    </lineage>
</organism>
<accession>A0A7T7XP97</accession>
<evidence type="ECO:0000313" key="3">
    <source>
        <dbReference type="Proteomes" id="UP000595917"/>
    </source>
</evidence>
<dbReference type="AlphaFoldDB" id="A0A7T7XP97"/>
<keyword evidence="3" id="KW-1185">Reference proteome</keyword>
<protein>
    <submittedName>
        <fullName evidence="2">Uncharacterized protein</fullName>
    </submittedName>
</protein>
<feature type="signal peptide" evidence="1">
    <location>
        <begin position="1"/>
        <end position="22"/>
    </location>
</feature>
<dbReference type="Proteomes" id="UP000595917">
    <property type="component" value="Chromosome"/>
</dbReference>
<feature type="chain" id="PRO_5031111874" evidence="1">
    <location>
        <begin position="23"/>
        <end position="306"/>
    </location>
</feature>